<evidence type="ECO:0000256" key="1">
    <source>
        <dbReference type="SAM" id="MobiDB-lite"/>
    </source>
</evidence>
<dbReference type="OrthoDB" id="5584247at2759"/>
<dbReference type="SUPFAM" id="SSF48097">
    <property type="entry name" value="Regulator of G-protein signaling, RGS"/>
    <property type="match status" value="2"/>
</dbReference>
<dbReference type="CDD" id="cd08721">
    <property type="entry name" value="RGS_AKAP2_2"/>
    <property type="match status" value="1"/>
</dbReference>
<dbReference type="PROSITE" id="PS50132">
    <property type="entry name" value="RGS"/>
    <property type="match status" value="2"/>
</dbReference>
<protein>
    <submittedName>
        <fullName evidence="3">A-kinase anchor protein 10, mitochondrial</fullName>
    </submittedName>
</protein>
<dbReference type="SMART" id="SM00315">
    <property type="entry name" value="RGS"/>
    <property type="match status" value="2"/>
</dbReference>
<evidence type="ECO:0000259" key="2">
    <source>
        <dbReference type="PROSITE" id="PS50132"/>
    </source>
</evidence>
<dbReference type="Gene3D" id="1.10.167.10">
    <property type="entry name" value="Regulator of G-protein Signalling 4, domain 2"/>
    <property type="match status" value="3"/>
</dbReference>
<dbReference type="GO" id="GO:0008104">
    <property type="term" value="P:intracellular protein localization"/>
    <property type="evidence" value="ECO:0007669"/>
    <property type="project" value="TreeGrafter"/>
</dbReference>
<feature type="domain" description="RGS" evidence="2">
    <location>
        <begin position="362"/>
        <end position="488"/>
    </location>
</feature>
<dbReference type="CDD" id="cd08735">
    <property type="entry name" value="RGS_AKAP2_1"/>
    <property type="match status" value="1"/>
</dbReference>
<keyword evidence="4" id="KW-1185">Reference proteome</keyword>
<evidence type="ECO:0000313" key="3">
    <source>
        <dbReference type="EMBL" id="KAA0716430.1"/>
    </source>
</evidence>
<feature type="compositionally biased region" description="Low complexity" evidence="1">
    <location>
        <begin position="164"/>
        <end position="185"/>
    </location>
</feature>
<keyword evidence="3" id="KW-0418">Kinase</keyword>
<dbReference type="FunFam" id="1.10.167.10:FF:000018">
    <property type="entry name" value="A-kinase anchor protein 10, mitochondrial"/>
    <property type="match status" value="1"/>
</dbReference>
<sequence>MSFFRRKAKGKEPERPADPKANKAPVSPHSPSFSGRNNHAILEAAGPSHVAINAISANMDSFARGRTAILKKQPSHMEAAHFGDLGRSSVNYLVQETRSRLSKTLDQILRDNVAMPYFIQLMETRSADHLVRFWFEAESFRSTSWSRIRAHSLNTVKQSTLAEPTTAPGSPDSPDSSYDPGSASALEEGDSEDPFPSRTSSRPHTPSPQDTNLTGALIGHRNSISSEGVTRPGTPQLQPALRSETPTRQSVSRTGTPVKGQTTGGLRELSDKLMKSIEKDAVSIFTKYISPDAARPIPITEQIRNDIVAKICGEDGQVDPNCFVIAQSVVFSIVEQQHFNEFLRSHYFCKYQIEVLTSGSVFLADILFCESALFYFSEYMEKEDAMNVLQFWLAAENFQDQLAAKNGQYDGQEAQNDAMILYDKYFSLQATNPLGFGDSVRMEIESNICREGGPLPDCFNTPLRQAWTTMEKVYMPGFLSSNLYYKYLSDLINSVRVDEFVGGNANTPSLGWTSESDRNSSVMESSQGQQGNKKAAIKILKNFDEAITVDIASLDPESLYQRPYSGRMTFGKVNELGQFIREAEPEPDVKKSKGSMFSQAMKKWVQGDSDEAQEEMAWKIAKMIVNDVMQQGQHGSPEVKATKL</sequence>
<feature type="domain" description="RGS" evidence="2">
    <location>
        <begin position="104"/>
        <end position="352"/>
    </location>
</feature>
<proteinExistence type="predicted"/>
<dbReference type="InterPro" id="IPR037719">
    <property type="entry name" value="AKAP10_AKB_dom"/>
</dbReference>
<name>A0A5A9P3F3_9TELE</name>
<gene>
    <name evidence="3" type="ORF">E1301_Tti009377</name>
</gene>
<dbReference type="AlphaFoldDB" id="A0A5A9P3F3"/>
<dbReference type="Pfam" id="PF00615">
    <property type="entry name" value="RGS"/>
    <property type="match status" value="2"/>
</dbReference>
<feature type="compositionally biased region" description="Polar residues" evidence="1">
    <location>
        <begin position="244"/>
        <end position="261"/>
    </location>
</feature>
<dbReference type="CDD" id="cd12804">
    <property type="entry name" value="AKAP10_AKB"/>
    <property type="match status" value="1"/>
</dbReference>
<dbReference type="PANTHER" id="PTHR13155:SF1">
    <property type="entry name" value="A-KINASE ANCHOR PROTEIN 10, MITOCHONDRIAL"/>
    <property type="match status" value="1"/>
</dbReference>
<feature type="region of interest" description="Disordered" evidence="1">
    <location>
        <begin position="1"/>
        <end position="37"/>
    </location>
</feature>
<dbReference type="InterPro" id="IPR052246">
    <property type="entry name" value="Cell_Polariz_PKAAnc"/>
</dbReference>
<dbReference type="FunFam" id="1.10.167.10:FF:000005">
    <property type="entry name" value="Putative A-kinase anchor protein 10 mitochondrial"/>
    <property type="match status" value="1"/>
</dbReference>
<keyword evidence="3" id="KW-0808">Transferase</keyword>
<reference evidence="3 4" key="1">
    <citation type="journal article" date="2019" name="Mol. Ecol. Resour.">
        <title>Chromosome-level genome assembly of Triplophysa tibetana, a fish adapted to the harsh high-altitude environment of the Tibetan Plateau.</title>
        <authorList>
            <person name="Yang X."/>
            <person name="Liu H."/>
            <person name="Ma Z."/>
            <person name="Zou Y."/>
            <person name="Zou M."/>
            <person name="Mao Y."/>
            <person name="Li X."/>
            <person name="Wang H."/>
            <person name="Chen T."/>
            <person name="Wang W."/>
            <person name="Yang R."/>
        </authorList>
    </citation>
    <scope>NUCLEOTIDE SEQUENCE [LARGE SCALE GENOMIC DNA]</scope>
    <source>
        <strain evidence="3">TTIB1903HZAU</strain>
        <tissue evidence="3">Muscle</tissue>
    </source>
</reference>
<dbReference type="InterPro" id="IPR016137">
    <property type="entry name" value="RGS"/>
</dbReference>
<accession>A0A5A9P3F3</accession>
<dbReference type="GO" id="GO:0051018">
    <property type="term" value="F:protein kinase A binding"/>
    <property type="evidence" value="ECO:0007669"/>
    <property type="project" value="InterPro"/>
</dbReference>
<dbReference type="Proteomes" id="UP000324632">
    <property type="component" value="Chromosome 9"/>
</dbReference>
<feature type="region of interest" description="Disordered" evidence="1">
    <location>
        <begin position="157"/>
        <end position="265"/>
    </location>
</feature>
<dbReference type="InterPro" id="IPR036305">
    <property type="entry name" value="RGS_sf"/>
</dbReference>
<dbReference type="GO" id="GO:0016301">
    <property type="term" value="F:kinase activity"/>
    <property type="evidence" value="ECO:0007669"/>
    <property type="project" value="UniProtKB-KW"/>
</dbReference>
<feature type="compositionally biased region" description="Basic and acidic residues" evidence="1">
    <location>
        <begin position="10"/>
        <end position="21"/>
    </location>
</feature>
<organism evidence="3 4">
    <name type="scientific">Triplophysa tibetana</name>
    <dbReference type="NCBI Taxonomy" id="1572043"/>
    <lineage>
        <taxon>Eukaryota</taxon>
        <taxon>Metazoa</taxon>
        <taxon>Chordata</taxon>
        <taxon>Craniata</taxon>
        <taxon>Vertebrata</taxon>
        <taxon>Euteleostomi</taxon>
        <taxon>Actinopterygii</taxon>
        <taxon>Neopterygii</taxon>
        <taxon>Teleostei</taxon>
        <taxon>Ostariophysi</taxon>
        <taxon>Cypriniformes</taxon>
        <taxon>Nemacheilidae</taxon>
        <taxon>Triplophysa</taxon>
    </lineage>
</organism>
<feature type="compositionally biased region" description="Low complexity" evidence="1">
    <location>
        <begin position="196"/>
        <end position="208"/>
    </location>
</feature>
<feature type="region of interest" description="Disordered" evidence="1">
    <location>
        <begin position="508"/>
        <end position="529"/>
    </location>
</feature>
<dbReference type="EMBL" id="SOYY01000009">
    <property type="protein sequence ID" value="KAA0716430.1"/>
    <property type="molecule type" value="Genomic_DNA"/>
</dbReference>
<dbReference type="InterPro" id="IPR044926">
    <property type="entry name" value="RGS_subdomain_2"/>
</dbReference>
<comment type="caution">
    <text evidence="3">The sequence shown here is derived from an EMBL/GenBank/DDBJ whole genome shotgun (WGS) entry which is preliminary data.</text>
</comment>
<feature type="compositionally biased region" description="Polar residues" evidence="1">
    <location>
        <begin position="222"/>
        <end position="237"/>
    </location>
</feature>
<dbReference type="PANTHER" id="PTHR13155">
    <property type="entry name" value="A-KINASE ANCHOR PROTEINS"/>
    <property type="match status" value="1"/>
</dbReference>
<evidence type="ECO:0000313" key="4">
    <source>
        <dbReference type="Proteomes" id="UP000324632"/>
    </source>
</evidence>
<dbReference type="GO" id="GO:0005739">
    <property type="term" value="C:mitochondrion"/>
    <property type="evidence" value="ECO:0007669"/>
    <property type="project" value="TreeGrafter"/>
</dbReference>
<dbReference type="GO" id="GO:0005886">
    <property type="term" value="C:plasma membrane"/>
    <property type="evidence" value="ECO:0007669"/>
    <property type="project" value="TreeGrafter"/>
</dbReference>